<feature type="domain" description="Beta-lactamase-related" evidence="1">
    <location>
        <begin position="11"/>
        <end position="348"/>
    </location>
</feature>
<dbReference type="RefSeq" id="WP_184715679.1">
    <property type="nucleotide sequence ID" value="NZ_JACHJP010000003.1"/>
</dbReference>
<dbReference type="Proteomes" id="UP000552644">
    <property type="component" value="Unassembled WGS sequence"/>
</dbReference>
<evidence type="ECO:0000313" key="3">
    <source>
        <dbReference type="Proteomes" id="UP000552644"/>
    </source>
</evidence>
<accession>A0A7W7VNC2</accession>
<evidence type="ECO:0000259" key="1">
    <source>
        <dbReference type="Pfam" id="PF00144"/>
    </source>
</evidence>
<comment type="caution">
    <text evidence="2">The sequence shown here is derived from an EMBL/GenBank/DDBJ whole genome shotgun (WGS) entry which is preliminary data.</text>
</comment>
<proteinExistence type="predicted"/>
<dbReference type="SUPFAM" id="SSF56601">
    <property type="entry name" value="beta-lactamase/transpeptidase-like"/>
    <property type="match status" value="1"/>
</dbReference>
<gene>
    <name evidence="2" type="ORF">FHS44_003437</name>
</gene>
<name>A0A7W7VNC2_9ACTN</name>
<dbReference type="InterPro" id="IPR012338">
    <property type="entry name" value="Beta-lactam/transpept-like"/>
</dbReference>
<dbReference type="PANTHER" id="PTHR43319:SF3">
    <property type="entry name" value="BETA-LACTAMASE-RELATED DOMAIN-CONTAINING PROTEIN"/>
    <property type="match status" value="1"/>
</dbReference>
<dbReference type="AlphaFoldDB" id="A0A7W7VNC2"/>
<dbReference type="PANTHER" id="PTHR43319">
    <property type="entry name" value="BETA-LACTAMASE-RELATED"/>
    <property type="match status" value="1"/>
</dbReference>
<organism evidence="2 3">
    <name type="scientific">Streptosporangium saharense</name>
    <dbReference type="NCBI Taxonomy" id="1706840"/>
    <lineage>
        <taxon>Bacteria</taxon>
        <taxon>Bacillati</taxon>
        <taxon>Actinomycetota</taxon>
        <taxon>Actinomycetes</taxon>
        <taxon>Streptosporangiales</taxon>
        <taxon>Streptosporangiaceae</taxon>
        <taxon>Streptosporangium</taxon>
    </lineage>
</organism>
<keyword evidence="3" id="KW-1185">Reference proteome</keyword>
<dbReference type="Pfam" id="PF00144">
    <property type="entry name" value="Beta-lactamase"/>
    <property type="match status" value="1"/>
</dbReference>
<dbReference type="InterPro" id="IPR052907">
    <property type="entry name" value="Beta-lactamase/esterase"/>
</dbReference>
<dbReference type="InterPro" id="IPR001466">
    <property type="entry name" value="Beta-lactam-related"/>
</dbReference>
<protein>
    <submittedName>
        <fullName evidence="2">CubicO group peptidase (Beta-lactamase class C family)</fullName>
    </submittedName>
</protein>
<sequence length="368" mass="38505">MTDLQRAVLTVVDELVESGAERGVQVAVYRRGELLADVARGVADPETGRPLTSDTPVYATSTGKGVTATLVHVLAERGIVDYDTPIADVWPEFAAHGKEKATVRHALTHATGIPGVPVGTTPEDLCDWDRMCAAVADATPWWEPGTSSGYHPQSYGYILGEVVRRVTGKRVSQVLREELTEPLGVAGELFFGVPGSELGRLARIEEVGPPMELPAETLAQIPFFRVVHGYTAAPLAAMPDAAFSNRADVLGSDIPAGATMTARAVARMYDALLGGELVSPERLRELSSPAVTGVDEVTGAPATWGLGYSIGLTQALPARTLFGMAGSGGTAAFADTATGLSVGVTKNRISAGDFGTVERIAKVVLGLV</sequence>
<dbReference type="EMBL" id="JACHJP010000003">
    <property type="protein sequence ID" value="MBB4916349.1"/>
    <property type="molecule type" value="Genomic_DNA"/>
</dbReference>
<reference evidence="2 3" key="1">
    <citation type="submission" date="2020-08" db="EMBL/GenBank/DDBJ databases">
        <title>Genomic Encyclopedia of Type Strains, Phase III (KMG-III): the genomes of soil and plant-associated and newly described type strains.</title>
        <authorList>
            <person name="Whitman W."/>
        </authorList>
    </citation>
    <scope>NUCLEOTIDE SEQUENCE [LARGE SCALE GENOMIC DNA]</scope>
    <source>
        <strain evidence="2 3">CECT 8840</strain>
    </source>
</reference>
<evidence type="ECO:0000313" key="2">
    <source>
        <dbReference type="EMBL" id="MBB4916349.1"/>
    </source>
</evidence>
<dbReference type="Gene3D" id="3.40.710.10">
    <property type="entry name" value="DD-peptidase/beta-lactamase superfamily"/>
    <property type="match status" value="1"/>
</dbReference>